<dbReference type="SUPFAM" id="SSF52540">
    <property type="entry name" value="P-loop containing nucleoside triphosphate hydrolases"/>
    <property type="match status" value="1"/>
</dbReference>
<gene>
    <name evidence="2" type="primary">Znfx1_1</name>
</gene>
<dbReference type="InterPro" id="IPR047187">
    <property type="entry name" value="SF1_C_Upf1"/>
</dbReference>
<dbReference type="AlphaFoldDB" id="A0A2H8TZW4"/>
<dbReference type="InterPro" id="IPR045055">
    <property type="entry name" value="DNA2/NAM7-like"/>
</dbReference>
<organism evidence="2">
    <name type="scientific">Melanaphis sacchari</name>
    <dbReference type="NCBI Taxonomy" id="742174"/>
    <lineage>
        <taxon>Eukaryota</taxon>
        <taxon>Metazoa</taxon>
        <taxon>Ecdysozoa</taxon>
        <taxon>Arthropoda</taxon>
        <taxon>Hexapoda</taxon>
        <taxon>Insecta</taxon>
        <taxon>Pterygota</taxon>
        <taxon>Neoptera</taxon>
        <taxon>Paraneoptera</taxon>
        <taxon>Hemiptera</taxon>
        <taxon>Sternorrhyncha</taxon>
        <taxon>Aphidomorpha</taxon>
        <taxon>Aphidoidea</taxon>
        <taxon>Aphididae</taxon>
        <taxon>Aphidini</taxon>
        <taxon>Melanaphis</taxon>
    </lineage>
</organism>
<name>A0A2H8TZW4_9HEMI</name>
<sequence length="296" mass="34369">MERAINNGLPLNRLIKQFRMRPEIMSLVLPSITDQLESSEQTNNFPNVIGITQNVYFIDHNITEDKSHINLHEVKFAIGLARYLCLQNYKPEDIMILTSHKDQMYELVKLKDESSLIKNINISSVDNCSLTECEIVILSTIHSNKGDVGFWKHENRICVALTRAKFGLYIIGNINNLISQCELWNSVKCSLQSLRSLGSELTLECSIHKGTLSKVSKSEDFVNRKCPRPCLQQLKCNHYCQSVCHTRDREHMYMFKCRNINCRSSKSLIRYPLRDIFLLFWEYSKNIIYDIISQPI</sequence>
<dbReference type="GO" id="GO:0031380">
    <property type="term" value="C:nuclear RNA-directed RNA polymerase complex"/>
    <property type="evidence" value="ECO:0007669"/>
    <property type="project" value="TreeGrafter"/>
</dbReference>
<evidence type="ECO:0000313" key="2">
    <source>
        <dbReference type="EMBL" id="MBW19459.1"/>
    </source>
</evidence>
<dbReference type="Gene3D" id="3.40.50.300">
    <property type="entry name" value="P-loop containing nucleotide triphosphate hydrolases"/>
    <property type="match status" value="1"/>
</dbReference>
<reference evidence="2" key="1">
    <citation type="submission" date="2017-10" db="EMBL/GenBank/DDBJ databases">
        <title>Transcriptome Assembly of Sugarcane Aphid Adults.</title>
        <authorList>
            <person name="Scully E.D."/>
            <person name="Palmer N.A."/>
            <person name="Geib S.M."/>
            <person name="Sarath G."/>
            <person name="Sattler S.E."/>
        </authorList>
    </citation>
    <scope>NUCLEOTIDE SEQUENCE</scope>
    <source>
        <tissue evidence="2">Whole body</tissue>
    </source>
</reference>
<protein>
    <submittedName>
        <fullName evidence="2">NFX1-type zinc finger-containing protein 1</fullName>
    </submittedName>
</protein>
<feature type="domain" description="DNA2/NAM7 helicase-like C-terminal" evidence="1">
    <location>
        <begin position="1"/>
        <end position="174"/>
    </location>
</feature>
<dbReference type="GO" id="GO:0031048">
    <property type="term" value="P:regulatory ncRNA-mediated heterochromatin formation"/>
    <property type="evidence" value="ECO:0007669"/>
    <property type="project" value="TreeGrafter"/>
</dbReference>
<dbReference type="OrthoDB" id="2423195at2759"/>
<evidence type="ECO:0000259" key="1">
    <source>
        <dbReference type="Pfam" id="PF13087"/>
    </source>
</evidence>
<accession>A0A2H8TZW4</accession>
<dbReference type="InterPro" id="IPR027417">
    <property type="entry name" value="P-loop_NTPase"/>
</dbReference>
<dbReference type="CDD" id="cd18808">
    <property type="entry name" value="SF1_C_Upf1"/>
    <property type="match status" value="1"/>
</dbReference>
<dbReference type="PANTHER" id="PTHR10887:SF341">
    <property type="entry name" value="NFX1-TYPE ZINC FINGER-CONTAINING PROTEIN 1"/>
    <property type="match status" value="1"/>
</dbReference>
<dbReference type="EMBL" id="GFXV01007654">
    <property type="protein sequence ID" value="MBW19459.1"/>
    <property type="molecule type" value="Transcribed_RNA"/>
</dbReference>
<proteinExistence type="predicted"/>
<dbReference type="PANTHER" id="PTHR10887">
    <property type="entry name" value="DNA2/NAM7 HELICASE FAMILY"/>
    <property type="match status" value="1"/>
</dbReference>
<dbReference type="InterPro" id="IPR041679">
    <property type="entry name" value="DNA2/NAM7-like_C"/>
</dbReference>
<dbReference type="Pfam" id="PF13087">
    <property type="entry name" value="AAA_12"/>
    <property type="match status" value="1"/>
</dbReference>